<dbReference type="PANTHER" id="PTHR43265:SF1">
    <property type="entry name" value="ESTERASE ESTD"/>
    <property type="match status" value="1"/>
</dbReference>
<feature type="signal peptide" evidence="1">
    <location>
        <begin position="1"/>
        <end position="20"/>
    </location>
</feature>
<sequence length="465" mass="50268">MRNRSWVSLAVMLSISTVSAATNSNEVKLQRWQGQMVLPDKQELPFALELFDHGGYLTANAQSPAQGVDVLPVSDLQITELGMRFSLPVLGAQVQTEKAENGCLRGTLHQGIDLPLHICPDGAFEPFRLTDGKHGSNELVKFAGQQSGIFLAGTLSKPKGVKKPPVIVIAQGSGPSDRDGQVGPHRPYQALAEQLVEQGFAVLRFDKRGVRQSNGDYASSTAETFASDLSAAFAFLAQRDDINIERIGVAGHSEGSHVAAIAASRSGFDFVISLSGVGLDGIDAIVLQDGTETLAKGASVEQAKRLQQIAERYYRILLDAPDDTARTTQLKQYLAGLNADDKAIYQQWGAPSYTLNLQNAEADGLYSILASQPAKDWSKVTVPVLLLNGDKDVQVPANENLQALAATLKAAGNSKVRVELMANLNHMFQTTENGSTEEYAQLTESFSPRATKIIVQWYQQQFGNK</sequence>
<keyword evidence="1" id="KW-0732">Signal</keyword>
<comment type="caution">
    <text evidence="3">The sequence shown here is derived from an EMBL/GenBank/DDBJ whole genome shotgun (WGS) entry which is preliminary data.</text>
</comment>
<dbReference type="InterPro" id="IPR000383">
    <property type="entry name" value="Xaa-Pro-like_dom"/>
</dbReference>
<feature type="chain" id="PRO_5020584819" description="Xaa-Pro dipeptidyl-peptidase-like domain-containing protein" evidence="1">
    <location>
        <begin position="21"/>
        <end position="465"/>
    </location>
</feature>
<evidence type="ECO:0000256" key="1">
    <source>
        <dbReference type="SAM" id="SignalP"/>
    </source>
</evidence>
<keyword evidence="4" id="KW-1185">Reference proteome</keyword>
<gene>
    <name evidence="3" type="ORF">EV696_10751</name>
</gene>
<organism evidence="3 4">
    <name type="scientific">Permianibacter aggregans</name>
    <dbReference type="NCBI Taxonomy" id="1510150"/>
    <lineage>
        <taxon>Bacteria</taxon>
        <taxon>Pseudomonadati</taxon>
        <taxon>Pseudomonadota</taxon>
        <taxon>Gammaproteobacteria</taxon>
        <taxon>Pseudomonadales</taxon>
        <taxon>Pseudomonadaceae</taxon>
        <taxon>Permianibacter</taxon>
    </lineage>
</organism>
<dbReference type="Pfam" id="PF02129">
    <property type="entry name" value="Peptidase_S15"/>
    <property type="match status" value="1"/>
</dbReference>
<dbReference type="PANTHER" id="PTHR43265">
    <property type="entry name" value="ESTERASE ESTD"/>
    <property type="match status" value="1"/>
</dbReference>
<dbReference type="AlphaFoldDB" id="A0A4R6USK6"/>
<name>A0A4R6USK6_9GAMM</name>
<dbReference type="Proteomes" id="UP000295375">
    <property type="component" value="Unassembled WGS sequence"/>
</dbReference>
<dbReference type="RefSeq" id="WP_133590095.1">
    <property type="nucleotide sequence ID" value="NZ_CP037953.1"/>
</dbReference>
<accession>A0A4R6USK6</accession>
<feature type="domain" description="Xaa-Pro dipeptidyl-peptidase-like" evidence="2">
    <location>
        <begin position="148"/>
        <end position="406"/>
    </location>
</feature>
<dbReference type="OrthoDB" id="9798888at2"/>
<proteinExistence type="predicted"/>
<dbReference type="Gene3D" id="3.40.50.1820">
    <property type="entry name" value="alpha/beta hydrolase"/>
    <property type="match status" value="1"/>
</dbReference>
<dbReference type="InterPro" id="IPR053145">
    <property type="entry name" value="AB_hydrolase_Est10"/>
</dbReference>
<reference evidence="3 4" key="1">
    <citation type="submission" date="2019-03" db="EMBL/GenBank/DDBJ databases">
        <title>Genomic Encyclopedia of Type Strains, Phase IV (KMG-IV): sequencing the most valuable type-strain genomes for metagenomic binning, comparative biology and taxonomic classification.</title>
        <authorList>
            <person name="Goeker M."/>
        </authorList>
    </citation>
    <scope>NUCLEOTIDE SEQUENCE [LARGE SCALE GENOMIC DNA]</scope>
    <source>
        <strain evidence="3 4">DSM 103792</strain>
    </source>
</reference>
<evidence type="ECO:0000259" key="2">
    <source>
        <dbReference type="Pfam" id="PF02129"/>
    </source>
</evidence>
<evidence type="ECO:0000313" key="4">
    <source>
        <dbReference type="Proteomes" id="UP000295375"/>
    </source>
</evidence>
<dbReference type="InterPro" id="IPR029058">
    <property type="entry name" value="AB_hydrolase_fold"/>
</dbReference>
<dbReference type="SUPFAM" id="SSF53474">
    <property type="entry name" value="alpha/beta-Hydrolases"/>
    <property type="match status" value="1"/>
</dbReference>
<protein>
    <recommendedName>
        <fullName evidence="2">Xaa-Pro dipeptidyl-peptidase-like domain-containing protein</fullName>
    </recommendedName>
</protein>
<evidence type="ECO:0000313" key="3">
    <source>
        <dbReference type="EMBL" id="TDQ48315.1"/>
    </source>
</evidence>
<dbReference type="EMBL" id="SNYM01000007">
    <property type="protein sequence ID" value="TDQ48315.1"/>
    <property type="molecule type" value="Genomic_DNA"/>
</dbReference>
<dbReference type="GO" id="GO:0052689">
    <property type="term" value="F:carboxylic ester hydrolase activity"/>
    <property type="evidence" value="ECO:0007669"/>
    <property type="project" value="TreeGrafter"/>
</dbReference>